<sequence length="215" mass="24107">MFKGFGISVIIPAYNEERRIGEVLKNIPNFVDEIIVIDDGSTDKTSEIAKAFGAKVIRLDKNLGKGAALREGIKIAKGDVIVFMDADGQHDPKEISKLLEPIVEGRADFVIGKRIVTKGERPLIRKLSNLITSTLISLKLGENIEDTQSGFRAIRKDFVPKIESNRYEVETEVLIKAKKLGARITEVPISTRYDLETGHFRFVDIIRFLKVLIRS</sequence>
<dbReference type="SUPFAM" id="SSF53448">
    <property type="entry name" value="Nucleotide-diphospho-sugar transferases"/>
    <property type="match status" value="1"/>
</dbReference>
<name>A0A127BB60_9EURY</name>
<dbReference type="PANTHER" id="PTHR48090">
    <property type="entry name" value="UNDECAPRENYL-PHOSPHATE 4-DEOXY-4-FORMAMIDO-L-ARABINOSE TRANSFERASE-RELATED"/>
    <property type="match status" value="1"/>
</dbReference>
<evidence type="ECO:0000313" key="3">
    <source>
        <dbReference type="Proteomes" id="UP000070587"/>
    </source>
</evidence>
<reference evidence="3" key="1">
    <citation type="submission" date="2015-02" db="EMBL/GenBank/DDBJ databases">
        <title>Pyrococcus kukulkanii sp. nov., a novel hyperthermophilic archaeon isolated from a deep-sea hydrothermal vent at the Guaymas Basin.</title>
        <authorList>
            <person name="Oger P.M."/>
            <person name="Callac N."/>
            <person name="Jebbar M."/>
            <person name="Godfroy A."/>
        </authorList>
    </citation>
    <scope>NUCLEOTIDE SEQUENCE [LARGE SCALE GENOMIC DNA]</scope>
    <source>
        <strain evidence="3">NCB100</strain>
    </source>
</reference>
<organism evidence="2 3">
    <name type="scientific">Pyrococcus kukulkanii</name>
    <dbReference type="NCBI Taxonomy" id="1609559"/>
    <lineage>
        <taxon>Archaea</taxon>
        <taxon>Methanobacteriati</taxon>
        <taxon>Methanobacteriota</taxon>
        <taxon>Thermococci</taxon>
        <taxon>Thermococcales</taxon>
        <taxon>Thermococcaceae</taxon>
        <taxon>Pyrococcus</taxon>
    </lineage>
</organism>
<evidence type="ECO:0000259" key="1">
    <source>
        <dbReference type="Pfam" id="PF00535"/>
    </source>
</evidence>
<dbReference type="GeneID" id="28491948"/>
<dbReference type="PANTHER" id="PTHR48090:SF7">
    <property type="entry name" value="RFBJ PROTEIN"/>
    <property type="match status" value="1"/>
</dbReference>
<dbReference type="InterPro" id="IPR001173">
    <property type="entry name" value="Glyco_trans_2-like"/>
</dbReference>
<dbReference type="PATRIC" id="fig|1609559.3.peg.1847"/>
<dbReference type="Pfam" id="PF00535">
    <property type="entry name" value="Glycos_transf_2"/>
    <property type="match status" value="1"/>
</dbReference>
<dbReference type="OrthoDB" id="11098at2157"/>
<dbReference type="FunFam" id="3.90.550.10:FF:000129">
    <property type="entry name" value="Glycosyltransferase family 2 protein"/>
    <property type="match status" value="1"/>
</dbReference>
<dbReference type="InterPro" id="IPR029044">
    <property type="entry name" value="Nucleotide-diphossugar_trans"/>
</dbReference>
<dbReference type="InterPro" id="IPR050256">
    <property type="entry name" value="Glycosyltransferase_2"/>
</dbReference>
<dbReference type="CDD" id="cd04179">
    <property type="entry name" value="DPM_DPG-synthase_like"/>
    <property type="match status" value="1"/>
</dbReference>
<dbReference type="RefSeq" id="WP_068323651.1">
    <property type="nucleotide sequence ID" value="NZ_CP010835.1"/>
</dbReference>
<feature type="domain" description="Glycosyltransferase 2-like" evidence="1">
    <location>
        <begin position="8"/>
        <end position="159"/>
    </location>
</feature>
<dbReference type="STRING" id="1609559.TQ32_08880"/>
<dbReference type="AlphaFoldDB" id="A0A127BB60"/>
<evidence type="ECO:0000313" key="2">
    <source>
        <dbReference type="EMBL" id="AMM54581.1"/>
    </source>
</evidence>
<reference evidence="2 3" key="2">
    <citation type="journal article" date="2016" name="Int. J. Syst. Evol. Microbiol.">
        <title>Pyrococcus kukulkanii sp. nov., a hyperthermophilic, piezophilic archaeon isolated from a deep-sea hydrothermal vent.</title>
        <authorList>
            <person name="Callac N."/>
            <person name="Oger P."/>
            <person name="Lesongeur F."/>
            <person name="Rattray J.E."/>
            <person name="Vannier P."/>
            <person name="Michoud G."/>
            <person name="Beauverger M."/>
            <person name="Gayet N."/>
            <person name="Rouxel O."/>
            <person name="Jebbar M."/>
            <person name="Godfroy A."/>
        </authorList>
    </citation>
    <scope>NUCLEOTIDE SEQUENCE [LARGE SCALE GENOMIC DNA]</scope>
    <source>
        <strain evidence="2 3">NCB100</strain>
    </source>
</reference>
<accession>A0A127BB60</accession>
<proteinExistence type="predicted"/>
<dbReference type="KEGG" id="pyc:TQ32_08880"/>
<dbReference type="Proteomes" id="UP000070587">
    <property type="component" value="Chromosome"/>
</dbReference>
<dbReference type="EMBL" id="CP010835">
    <property type="protein sequence ID" value="AMM54581.1"/>
    <property type="molecule type" value="Genomic_DNA"/>
</dbReference>
<gene>
    <name evidence="2" type="ORF">TQ32_08880</name>
</gene>
<protein>
    <submittedName>
        <fullName evidence="2">Dolichol-phosphate mannose synthase</fullName>
    </submittedName>
</protein>
<dbReference type="Gene3D" id="3.90.550.10">
    <property type="entry name" value="Spore Coat Polysaccharide Biosynthesis Protein SpsA, Chain A"/>
    <property type="match status" value="1"/>
</dbReference>